<comment type="caution">
    <text evidence="2">The sequence shown here is derived from an EMBL/GenBank/DDBJ whole genome shotgun (WGS) entry which is preliminary data.</text>
</comment>
<dbReference type="Gene3D" id="3.40.630.30">
    <property type="match status" value="1"/>
</dbReference>
<reference evidence="2 3" key="1">
    <citation type="journal article" date="2021" name="Front. Microbiol.">
        <title>Aerobic Denitrification and Heterotrophic Sulfur Oxidation in the Genus Halomonas Revealed by Six Novel Species Characterizations and Genome-Based Analysis.</title>
        <authorList>
            <person name="Wang L."/>
            <person name="Shao Z."/>
        </authorList>
    </citation>
    <scope>NUCLEOTIDE SEQUENCE [LARGE SCALE GENOMIC DNA]</scope>
    <source>
        <strain evidence="2 3">MCCC 1A11036</strain>
    </source>
</reference>
<proteinExistence type="predicted"/>
<gene>
    <name evidence="2" type="ORF">HOP51_14965</name>
</gene>
<evidence type="ECO:0000313" key="2">
    <source>
        <dbReference type="EMBL" id="MCE8021400.1"/>
    </source>
</evidence>
<dbReference type="Gene3D" id="3.40.630.90">
    <property type="match status" value="1"/>
</dbReference>
<dbReference type="PANTHER" id="PTHR47237">
    <property type="entry name" value="SLL0310 PROTEIN"/>
    <property type="match status" value="1"/>
</dbReference>
<dbReference type="PROSITE" id="PS51186">
    <property type="entry name" value="GNAT"/>
    <property type="match status" value="1"/>
</dbReference>
<organism evidence="2 3">
    <name type="scientific">Billgrantia zhangzhouensis</name>
    <dbReference type="NCBI Taxonomy" id="2733481"/>
    <lineage>
        <taxon>Bacteria</taxon>
        <taxon>Pseudomonadati</taxon>
        <taxon>Pseudomonadota</taxon>
        <taxon>Gammaproteobacteria</taxon>
        <taxon>Oceanospirillales</taxon>
        <taxon>Halomonadaceae</taxon>
        <taxon>Billgrantia</taxon>
    </lineage>
</organism>
<accession>A0ABS9AIC7</accession>
<dbReference type="Pfam" id="PF18014">
    <property type="entry name" value="Acetyltransf_18"/>
    <property type="match status" value="1"/>
</dbReference>
<evidence type="ECO:0000313" key="3">
    <source>
        <dbReference type="Proteomes" id="UP001320122"/>
    </source>
</evidence>
<dbReference type="PANTHER" id="PTHR47237:SF2">
    <property type="entry name" value="BLL4206 PROTEIN"/>
    <property type="match status" value="1"/>
</dbReference>
<protein>
    <submittedName>
        <fullName evidence="2">GNAT family N-acetyltransferase</fullName>
    </submittedName>
</protein>
<dbReference type="InterPro" id="IPR000182">
    <property type="entry name" value="GNAT_dom"/>
</dbReference>
<feature type="domain" description="N-acetyltransferase" evidence="1">
    <location>
        <begin position="3"/>
        <end position="141"/>
    </location>
</feature>
<dbReference type="RefSeq" id="WP_234274720.1">
    <property type="nucleotide sequence ID" value="NZ_JABFTT010000011.1"/>
</dbReference>
<dbReference type="Pfam" id="PF00583">
    <property type="entry name" value="Acetyltransf_1"/>
    <property type="match status" value="1"/>
</dbReference>
<sequence length="283" mass="30650">MSARLIRLEKHHIAQAVRLSTEVGWPHRIQDWHLLMTLGQGYALVEEQTLIGTVLYWSFSAQLATLGSVLVSPVHQRKGLGKRLAEAAMASITASRIELYSTTEGIGLYRALGFSPSGWVHQCQGMSRRDGDTLLGANPFPPHGVRLVLSRDAKALSALDVQAVGSPRHELLHALLEEGEALVMEEPGGQLAGFALNREFGHGHVIGPVIALTPRIAQTLIDAWLEQLAGRFVRLDTPDAELSNWLAKRGLKEVGRVQCMVAGDTLPSTGPACRYALASHALG</sequence>
<dbReference type="SUPFAM" id="SSF55729">
    <property type="entry name" value="Acyl-CoA N-acyltransferases (Nat)"/>
    <property type="match status" value="1"/>
</dbReference>
<dbReference type="Proteomes" id="UP001320122">
    <property type="component" value="Unassembled WGS sequence"/>
</dbReference>
<dbReference type="InterPro" id="IPR052729">
    <property type="entry name" value="Acyl/Acetyltrans_Enzymes"/>
</dbReference>
<dbReference type="InterPro" id="IPR016181">
    <property type="entry name" value="Acyl_CoA_acyltransferase"/>
</dbReference>
<name>A0ABS9AIC7_9GAMM</name>
<dbReference type="CDD" id="cd04301">
    <property type="entry name" value="NAT_SF"/>
    <property type="match status" value="1"/>
</dbReference>
<dbReference type="InterPro" id="IPR041496">
    <property type="entry name" value="YitH/HolE_GNAT"/>
</dbReference>
<evidence type="ECO:0000259" key="1">
    <source>
        <dbReference type="PROSITE" id="PS51186"/>
    </source>
</evidence>
<keyword evidence="3" id="KW-1185">Reference proteome</keyword>
<dbReference type="EMBL" id="JABFTT010000011">
    <property type="protein sequence ID" value="MCE8021400.1"/>
    <property type="molecule type" value="Genomic_DNA"/>
</dbReference>